<organism evidence="3 4">
    <name type="scientific">Comamonas thiooxydans</name>
    <dbReference type="NCBI Taxonomy" id="363952"/>
    <lineage>
        <taxon>Bacteria</taxon>
        <taxon>Pseudomonadati</taxon>
        <taxon>Pseudomonadota</taxon>
        <taxon>Betaproteobacteria</taxon>
        <taxon>Burkholderiales</taxon>
        <taxon>Comamonadaceae</taxon>
        <taxon>Comamonas</taxon>
    </lineage>
</organism>
<feature type="domain" description="Glycine-rich" evidence="2">
    <location>
        <begin position="421"/>
        <end position="632"/>
    </location>
</feature>
<dbReference type="PANTHER" id="PTHR35191">
    <property type="entry name" value="PROPHAGE SIDE TAIL FIBER PROTEIN HOMOLOG STFQ-RELATED"/>
    <property type="match status" value="1"/>
</dbReference>
<evidence type="ECO:0000259" key="2">
    <source>
        <dbReference type="Pfam" id="PF21722"/>
    </source>
</evidence>
<reference evidence="3 4" key="1">
    <citation type="submission" date="2013-09" db="EMBL/GenBank/DDBJ databases">
        <title>High correlation between genotypes and phenotypes of environmental bacteria Comamonas testosteroni strains.</title>
        <authorList>
            <person name="Liu L."/>
            <person name="Zhu W."/>
            <person name="Xia X."/>
            <person name="Xu B."/>
            <person name="Luo M."/>
            <person name="Wang G."/>
        </authorList>
    </citation>
    <scope>NUCLEOTIDE SEQUENCE [LARGE SCALE GENOMIC DNA]</scope>
    <source>
        <strain evidence="3 4">DF2</strain>
    </source>
</reference>
<gene>
    <name evidence="3" type="ORF">P608_11470</name>
</gene>
<accession>A0A0E3CGK1</accession>
<dbReference type="RefSeq" id="WP_052052751.1">
    <property type="nucleotide sequence ID" value="NZ_AWTP01000107.1"/>
</dbReference>
<dbReference type="EMBL" id="AWTP01000107">
    <property type="protein sequence ID" value="KGH12144.1"/>
    <property type="molecule type" value="Genomic_DNA"/>
</dbReference>
<dbReference type="Pfam" id="PF12571">
    <property type="entry name" value="Phage_tail_fib"/>
    <property type="match status" value="1"/>
</dbReference>
<dbReference type="Proteomes" id="UP000029549">
    <property type="component" value="Unassembled WGS sequence"/>
</dbReference>
<dbReference type="AlphaFoldDB" id="A0A0E3CGK1"/>
<evidence type="ECO:0000313" key="4">
    <source>
        <dbReference type="Proteomes" id="UP000029549"/>
    </source>
</evidence>
<evidence type="ECO:0008006" key="5">
    <source>
        <dbReference type="Google" id="ProtNLM"/>
    </source>
</evidence>
<keyword evidence="4" id="KW-1185">Reference proteome</keyword>
<name>A0A0E3CGK1_9BURK</name>
<dbReference type="InterPro" id="IPR049304">
    <property type="entry name" value="Gly_rich_dom"/>
</dbReference>
<feature type="domain" description="Phage tail fibre protein N-terminal" evidence="1">
    <location>
        <begin position="1"/>
        <end position="150"/>
    </location>
</feature>
<evidence type="ECO:0000259" key="1">
    <source>
        <dbReference type="Pfam" id="PF12571"/>
    </source>
</evidence>
<dbReference type="InterPro" id="IPR051934">
    <property type="entry name" value="Phage_Tail_Fiber_Structural"/>
</dbReference>
<dbReference type="CDD" id="cd19958">
    <property type="entry name" value="pyocin_knob"/>
    <property type="match status" value="1"/>
</dbReference>
<evidence type="ECO:0000313" key="3">
    <source>
        <dbReference type="EMBL" id="KGH12144.1"/>
    </source>
</evidence>
<dbReference type="InterPro" id="IPR022225">
    <property type="entry name" value="Phage_tail_fibre_N"/>
</dbReference>
<comment type="caution">
    <text evidence="3">The sequence shown here is derived from an EMBL/GenBank/DDBJ whole genome shotgun (WGS) entry which is preliminary data.</text>
</comment>
<protein>
    <recommendedName>
        <fullName evidence="5">Phage tail protein</fullName>
    </recommendedName>
</protein>
<dbReference type="PANTHER" id="PTHR35191:SF1">
    <property type="entry name" value="PROPHAGE SIDE TAIL FIBER PROTEIN HOMOLOG STFQ-RELATED"/>
    <property type="match status" value="1"/>
</dbReference>
<dbReference type="Pfam" id="PF21722">
    <property type="entry name" value="Gly_rich_2"/>
    <property type="match status" value="1"/>
</dbReference>
<proteinExistence type="predicted"/>
<sequence length="632" mass="62720">MAKFYTLLTKIGEALHANAQITQTTVPWTHMAIGDGGGNPVVPKQEQTGLVREVARVPITSIAPDPNNPNWMVVEAVLPNNVGGWTVRETAIMGTPGGAQCIAVGNYPDTYKPVLAEGSVREMVLRMVVAVIGAGTVNLVIDPAVAIASRGWVESLTANTERRGIVELATQEEAEAAADTVRAVTPKGLSRYLRFKPPLGEGVDLNDVKAFGFYGQPLDANAAGGMNYPIPYAGTLVVQEAGGGIASQIYITYVSGDVWVRTFYELDAPSKWRPWRRVVFGGRRVNAGPGLTGGGDLEQDREIALALPGTLNGGTANAVTPGGHTHAVSPASESVAGVAMLASQAIAEAGIDTSRPMAALRVLQLIRSAVSNATELLRGVLRVATQNEVIAGVQDDVAVTPLKLANFVNATRNVSIRIVNGSFVVPAGVRKIFVSGCGGGGGGGGAAADANYHGGGGGGGGAGFMFRKAYAVTPGQTLSVVIGAGGSGGIGGSNGSNAAPGSDGGATVIAELGLALGGGGGGAGTRLYKWGEFGGPGSGGTGGSGDMPGSNGVGGVGNLIAGSATTIPYGGMGGGGLFGPGGANIGWGWAGAGAPSTSYGGGGSGGQAGTVVAGGGGGIGGKGGNGILVIEW</sequence>